<evidence type="ECO:0000313" key="1">
    <source>
        <dbReference type="EMBL" id="MBC5996359.1"/>
    </source>
</evidence>
<name>A0ABR7JN76_9FIRM</name>
<proteinExistence type="predicted"/>
<accession>A0ABR7JN76</accession>
<sequence>MYCEKCEEEIEYEAVILGICNQEFNFCSRECRDEYIENLTVLEELN</sequence>
<dbReference type="EMBL" id="JACRWE010000002">
    <property type="protein sequence ID" value="MBC5996359.1"/>
    <property type="molecule type" value="Genomic_DNA"/>
</dbReference>
<comment type="caution">
    <text evidence="1">The sequence shown here is derived from an EMBL/GenBank/DDBJ whole genome shotgun (WGS) entry which is preliminary data.</text>
</comment>
<evidence type="ECO:0000313" key="2">
    <source>
        <dbReference type="Proteomes" id="UP000609849"/>
    </source>
</evidence>
<protein>
    <recommendedName>
        <fullName evidence="3">TRASH domain-containing protein</fullName>
    </recommendedName>
</protein>
<dbReference type="Proteomes" id="UP000609849">
    <property type="component" value="Unassembled WGS sequence"/>
</dbReference>
<organism evidence="1 2">
    <name type="scientific">Romboutsia faecis</name>
    <dbReference type="NCBI Taxonomy" id="2764597"/>
    <lineage>
        <taxon>Bacteria</taxon>
        <taxon>Bacillati</taxon>
        <taxon>Bacillota</taxon>
        <taxon>Clostridia</taxon>
        <taxon>Peptostreptococcales</taxon>
        <taxon>Peptostreptococcaceae</taxon>
        <taxon>Romboutsia</taxon>
    </lineage>
</organism>
<evidence type="ECO:0008006" key="3">
    <source>
        <dbReference type="Google" id="ProtNLM"/>
    </source>
</evidence>
<gene>
    <name evidence="1" type="ORF">H8923_06255</name>
</gene>
<reference evidence="1 2" key="1">
    <citation type="submission" date="2020-08" db="EMBL/GenBank/DDBJ databases">
        <authorList>
            <person name="Liu C."/>
            <person name="Sun Q."/>
        </authorList>
    </citation>
    <scope>NUCLEOTIDE SEQUENCE [LARGE SCALE GENOMIC DNA]</scope>
    <source>
        <strain evidence="1 2">NSJ-18</strain>
    </source>
</reference>
<dbReference type="RefSeq" id="WP_153972013.1">
    <property type="nucleotide sequence ID" value="NZ_JACRWE010000002.1"/>
</dbReference>
<keyword evidence="2" id="KW-1185">Reference proteome</keyword>